<reference evidence="2 3" key="1">
    <citation type="journal article" date="2013" name="Genome Announc.">
        <title>Draft Genome Sequence of Sphingobium lactosutens Strain DS20T, Isolated from a Hexachlorocyclohexane Dumpsite.</title>
        <authorList>
            <person name="Kumar R."/>
            <person name="Dwivedi V."/>
            <person name="Negi V."/>
            <person name="Khurana J.P."/>
            <person name="Lal R."/>
        </authorList>
    </citation>
    <scope>NUCLEOTIDE SEQUENCE [LARGE SCALE GENOMIC DNA]</scope>
    <source>
        <strain evidence="2 3">DS20</strain>
    </source>
</reference>
<name>T0HN77_9SPHN</name>
<dbReference type="Proteomes" id="UP000015531">
    <property type="component" value="Unassembled WGS sequence"/>
</dbReference>
<accession>T0HN77</accession>
<dbReference type="PATRIC" id="fig|1331060.3.peg.2913"/>
<dbReference type="eggNOG" id="COG3650">
    <property type="taxonomic scope" value="Bacteria"/>
</dbReference>
<comment type="caution">
    <text evidence="2">The sequence shown here is derived from an EMBL/GenBank/DDBJ whole genome shotgun (WGS) entry which is preliminary data.</text>
</comment>
<dbReference type="OrthoDB" id="5489750at2"/>
<evidence type="ECO:0000256" key="1">
    <source>
        <dbReference type="SAM" id="MobiDB-lite"/>
    </source>
</evidence>
<dbReference type="EMBL" id="ATDP01000094">
    <property type="protein sequence ID" value="EQB13638.1"/>
    <property type="molecule type" value="Genomic_DNA"/>
</dbReference>
<proteinExistence type="predicted"/>
<feature type="region of interest" description="Disordered" evidence="1">
    <location>
        <begin position="37"/>
        <end position="78"/>
    </location>
</feature>
<dbReference type="RefSeq" id="WP_021226665.1">
    <property type="nucleotide sequence ID" value="NZ_ATDP01000094.1"/>
</dbReference>
<evidence type="ECO:0008006" key="4">
    <source>
        <dbReference type="Google" id="ProtNLM"/>
    </source>
</evidence>
<keyword evidence="3" id="KW-1185">Reference proteome</keyword>
<sequence>MRLAALLLLALPVGCGDEPKTVVNAAGIERKADAVRAPVVPEPAKSDTDGDRSTAVAQPAKPLVSRGTSPSSPAPPDYRAIGTEPFWAVTVRGATAILERPDAPALRYSVREDSDGTSLRYLGDGFTMAISEGPCSDGMSDALWSDRVQIAFAQGVLKGCGGIREEDRGF</sequence>
<gene>
    <name evidence="2" type="ORF">RLDS_15200</name>
</gene>
<organism evidence="2 3">
    <name type="scientific">Sphingobium lactosutens DS20</name>
    <dbReference type="NCBI Taxonomy" id="1331060"/>
    <lineage>
        <taxon>Bacteria</taxon>
        <taxon>Pseudomonadati</taxon>
        <taxon>Pseudomonadota</taxon>
        <taxon>Alphaproteobacteria</taxon>
        <taxon>Sphingomonadales</taxon>
        <taxon>Sphingomonadaceae</taxon>
        <taxon>Sphingobium</taxon>
    </lineage>
</organism>
<evidence type="ECO:0000313" key="2">
    <source>
        <dbReference type="EMBL" id="EQB13638.1"/>
    </source>
</evidence>
<evidence type="ECO:0000313" key="3">
    <source>
        <dbReference type="Proteomes" id="UP000015531"/>
    </source>
</evidence>
<dbReference type="AlphaFoldDB" id="T0HN77"/>
<protein>
    <recommendedName>
        <fullName evidence="4">DUF306 domain-containing protein</fullName>
    </recommendedName>
</protein>